<accession>A0A3S0XTJ5</accession>
<protein>
    <submittedName>
        <fullName evidence="1">Uncharacterized protein</fullName>
    </submittedName>
</protein>
<reference evidence="1 2" key="1">
    <citation type="journal article" date="2019" name="Genome Biol. Evol.">
        <title>Day and night: Metabolic profiles and evolutionary relationships of six axenic non-marine cyanobacteria.</title>
        <authorList>
            <person name="Will S.E."/>
            <person name="Henke P."/>
            <person name="Boedeker C."/>
            <person name="Huang S."/>
            <person name="Brinkmann H."/>
            <person name="Rohde M."/>
            <person name="Jarek M."/>
            <person name="Friedl T."/>
            <person name="Seufert S."/>
            <person name="Schumacher M."/>
            <person name="Overmann J."/>
            <person name="Neumann-Schaal M."/>
            <person name="Petersen J."/>
        </authorList>
    </citation>
    <scope>NUCLEOTIDE SEQUENCE [LARGE SCALE GENOMIC DNA]</scope>
    <source>
        <strain evidence="1 2">PCC 6912</strain>
    </source>
</reference>
<dbReference type="AlphaFoldDB" id="A0A3S0XTJ5"/>
<name>A0A3S0XTJ5_CHLFR</name>
<gene>
    <name evidence="1" type="ORF">PCC6912_43190</name>
</gene>
<comment type="caution">
    <text evidence="1">The sequence shown here is derived from an EMBL/GenBank/DDBJ whole genome shotgun (WGS) entry which is preliminary data.</text>
</comment>
<dbReference type="Proteomes" id="UP000268857">
    <property type="component" value="Unassembled WGS sequence"/>
</dbReference>
<sequence>MQLSFDLSKIARWFIQLEKDIDELANKFDYDEQRLILLQHALIDLIDFLDKDYIYFSPEYRQKI</sequence>
<dbReference type="EMBL" id="RSCJ01000020">
    <property type="protein sequence ID" value="RUR76531.1"/>
    <property type="molecule type" value="Genomic_DNA"/>
</dbReference>
<keyword evidence="2" id="KW-1185">Reference proteome</keyword>
<organism evidence="1 2">
    <name type="scientific">Chlorogloeopsis fritschii PCC 6912</name>
    <dbReference type="NCBI Taxonomy" id="211165"/>
    <lineage>
        <taxon>Bacteria</taxon>
        <taxon>Bacillati</taxon>
        <taxon>Cyanobacteriota</taxon>
        <taxon>Cyanophyceae</taxon>
        <taxon>Nostocales</taxon>
        <taxon>Chlorogloeopsidaceae</taxon>
        <taxon>Chlorogloeopsis</taxon>
    </lineage>
</organism>
<evidence type="ECO:0000313" key="1">
    <source>
        <dbReference type="EMBL" id="RUR76531.1"/>
    </source>
</evidence>
<dbReference type="OrthoDB" id="574571at2"/>
<evidence type="ECO:0000313" key="2">
    <source>
        <dbReference type="Proteomes" id="UP000268857"/>
    </source>
</evidence>
<proteinExistence type="predicted"/>